<protein>
    <submittedName>
        <fullName evidence="4">Sporulation related domain-containing protein</fullName>
    </submittedName>
</protein>
<dbReference type="InterPro" id="IPR036680">
    <property type="entry name" value="SPOR-like_sf"/>
</dbReference>
<organism evidence="4 5">
    <name type="scientific">Desulfonatronum thiosulfatophilum</name>
    <dbReference type="NCBI Taxonomy" id="617002"/>
    <lineage>
        <taxon>Bacteria</taxon>
        <taxon>Pseudomonadati</taxon>
        <taxon>Thermodesulfobacteriota</taxon>
        <taxon>Desulfovibrionia</taxon>
        <taxon>Desulfovibrionales</taxon>
        <taxon>Desulfonatronaceae</taxon>
        <taxon>Desulfonatronum</taxon>
    </lineage>
</organism>
<feature type="compositionally biased region" description="Acidic residues" evidence="1">
    <location>
        <begin position="80"/>
        <end position="90"/>
    </location>
</feature>
<dbReference type="InterPro" id="IPR007730">
    <property type="entry name" value="SPOR-like_dom"/>
</dbReference>
<sequence>MRNKKAKLPGTTIIRACVVVFGIFLLLMGLRYMMTDMDDLIQNRRTQAEPSLMLRLPVERVFMDTEENAQSSLDSGQEAEGGEDAEDETLSETSSPSEQLPDKALSDEELFKEESPDQEPSDEVISDVQGDASPAEMPHPVPDETVENGGIDAAEHHYFVQVGSYHVRRNAENSASRLKEHSYPAEIRMIVRNGQTWHVVFAHGFAHEREAHEWAAHFREKEQREALVVQLSPSGYRLLRFMGN</sequence>
<dbReference type="GO" id="GO:0042834">
    <property type="term" value="F:peptidoglycan binding"/>
    <property type="evidence" value="ECO:0007669"/>
    <property type="project" value="InterPro"/>
</dbReference>
<evidence type="ECO:0000313" key="4">
    <source>
        <dbReference type="EMBL" id="SDB01715.1"/>
    </source>
</evidence>
<evidence type="ECO:0000313" key="5">
    <source>
        <dbReference type="Proteomes" id="UP000198771"/>
    </source>
</evidence>
<dbReference type="SUPFAM" id="SSF110997">
    <property type="entry name" value="Sporulation related repeat"/>
    <property type="match status" value="1"/>
</dbReference>
<keyword evidence="2" id="KW-0812">Transmembrane</keyword>
<gene>
    <name evidence="4" type="ORF">SAMN05660653_00004</name>
</gene>
<accession>A0A1G5ZZY9</accession>
<dbReference type="Gene3D" id="3.30.70.1070">
    <property type="entry name" value="Sporulation related repeat"/>
    <property type="match status" value="1"/>
</dbReference>
<evidence type="ECO:0000256" key="1">
    <source>
        <dbReference type="SAM" id="MobiDB-lite"/>
    </source>
</evidence>
<feature type="compositionally biased region" description="Acidic residues" evidence="1">
    <location>
        <begin position="107"/>
        <end position="125"/>
    </location>
</feature>
<keyword evidence="2" id="KW-0472">Membrane</keyword>
<feature type="domain" description="SPOR" evidence="3">
    <location>
        <begin position="152"/>
        <end position="231"/>
    </location>
</feature>
<reference evidence="4 5" key="1">
    <citation type="submission" date="2016-10" db="EMBL/GenBank/DDBJ databases">
        <authorList>
            <person name="de Groot N.N."/>
        </authorList>
    </citation>
    <scope>NUCLEOTIDE SEQUENCE [LARGE SCALE GENOMIC DNA]</scope>
    <source>
        <strain evidence="4 5">ASO4-2</strain>
    </source>
</reference>
<name>A0A1G5ZZY9_9BACT</name>
<dbReference type="EMBL" id="FMXO01000001">
    <property type="protein sequence ID" value="SDB01715.1"/>
    <property type="molecule type" value="Genomic_DNA"/>
</dbReference>
<proteinExistence type="predicted"/>
<keyword evidence="5" id="KW-1185">Reference proteome</keyword>
<dbReference type="PROSITE" id="PS51724">
    <property type="entry name" value="SPOR"/>
    <property type="match status" value="1"/>
</dbReference>
<dbReference type="Proteomes" id="UP000198771">
    <property type="component" value="Unassembled WGS sequence"/>
</dbReference>
<feature type="region of interest" description="Disordered" evidence="1">
    <location>
        <begin position="67"/>
        <end position="148"/>
    </location>
</feature>
<keyword evidence="2" id="KW-1133">Transmembrane helix</keyword>
<dbReference type="AlphaFoldDB" id="A0A1G5ZZY9"/>
<dbReference type="Pfam" id="PF05036">
    <property type="entry name" value="SPOR"/>
    <property type="match status" value="1"/>
</dbReference>
<feature type="transmembrane region" description="Helical" evidence="2">
    <location>
        <begin position="12"/>
        <end position="34"/>
    </location>
</feature>
<evidence type="ECO:0000259" key="3">
    <source>
        <dbReference type="PROSITE" id="PS51724"/>
    </source>
</evidence>
<evidence type="ECO:0000256" key="2">
    <source>
        <dbReference type="SAM" id="Phobius"/>
    </source>
</evidence>